<protein>
    <recommendedName>
        <fullName evidence="5">DSBA-like thioredoxin domain-containing protein</fullName>
    </recommendedName>
</protein>
<dbReference type="Pfam" id="PF01323">
    <property type="entry name" value="DSBA"/>
    <property type="match status" value="1"/>
</dbReference>
<evidence type="ECO:0000313" key="6">
    <source>
        <dbReference type="EMBL" id="VAW30947.1"/>
    </source>
</evidence>
<dbReference type="InterPro" id="IPR001853">
    <property type="entry name" value="DSBA-like_thioredoxin_dom"/>
</dbReference>
<keyword evidence="4" id="KW-0676">Redox-active center</keyword>
<evidence type="ECO:0000256" key="4">
    <source>
        <dbReference type="ARBA" id="ARBA00023284"/>
    </source>
</evidence>
<accession>A0A3B0UZJ2</accession>
<organism evidence="6">
    <name type="scientific">hydrothermal vent metagenome</name>
    <dbReference type="NCBI Taxonomy" id="652676"/>
    <lineage>
        <taxon>unclassified sequences</taxon>
        <taxon>metagenomes</taxon>
        <taxon>ecological metagenomes</taxon>
    </lineage>
</organism>
<dbReference type="GO" id="GO:0016491">
    <property type="term" value="F:oxidoreductase activity"/>
    <property type="evidence" value="ECO:0007669"/>
    <property type="project" value="UniProtKB-KW"/>
</dbReference>
<evidence type="ECO:0000259" key="5">
    <source>
        <dbReference type="Pfam" id="PF01323"/>
    </source>
</evidence>
<evidence type="ECO:0000256" key="2">
    <source>
        <dbReference type="ARBA" id="ARBA00023002"/>
    </source>
</evidence>
<evidence type="ECO:0000256" key="3">
    <source>
        <dbReference type="ARBA" id="ARBA00023157"/>
    </source>
</evidence>
<sequence length="96" mass="10577">MHDALFANQAQWNNQNNAEEFFNQYANEIGLDGDQFATCLANGTYDDEIMADLNEGASFGVNGTPGFFINGYFLSGAQPYSTFVDAIEFLLEEVGE</sequence>
<reference evidence="6" key="1">
    <citation type="submission" date="2018-06" db="EMBL/GenBank/DDBJ databases">
        <authorList>
            <person name="Zhirakovskaya E."/>
        </authorList>
    </citation>
    <scope>NUCLEOTIDE SEQUENCE</scope>
</reference>
<dbReference type="Gene3D" id="3.40.30.10">
    <property type="entry name" value="Glutaredoxin"/>
    <property type="match status" value="1"/>
</dbReference>
<feature type="domain" description="DSBA-like thioredoxin" evidence="5">
    <location>
        <begin position="2"/>
        <end position="87"/>
    </location>
</feature>
<dbReference type="PANTHER" id="PTHR13887">
    <property type="entry name" value="GLUTATHIONE S-TRANSFERASE KAPPA"/>
    <property type="match status" value="1"/>
</dbReference>
<keyword evidence="3" id="KW-1015">Disulfide bond</keyword>
<dbReference type="PANTHER" id="PTHR13887:SF14">
    <property type="entry name" value="DISULFIDE BOND FORMATION PROTEIN D"/>
    <property type="match status" value="1"/>
</dbReference>
<proteinExistence type="predicted"/>
<keyword evidence="2" id="KW-0560">Oxidoreductase</keyword>
<evidence type="ECO:0000256" key="1">
    <source>
        <dbReference type="ARBA" id="ARBA00022729"/>
    </source>
</evidence>
<dbReference type="SUPFAM" id="SSF52833">
    <property type="entry name" value="Thioredoxin-like"/>
    <property type="match status" value="1"/>
</dbReference>
<dbReference type="EMBL" id="UOEU01000116">
    <property type="protein sequence ID" value="VAW30947.1"/>
    <property type="molecule type" value="Genomic_DNA"/>
</dbReference>
<dbReference type="InterPro" id="IPR036249">
    <property type="entry name" value="Thioredoxin-like_sf"/>
</dbReference>
<dbReference type="AlphaFoldDB" id="A0A3B0UZJ2"/>
<name>A0A3B0UZJ2_9ZZZZ</name>
<gene>
    <name evidence="6" type="ORF">MNBD_CHLOROFLEXI01-58</name>
</gene>
<keyword evidence="1" id="KW-0732">Signal</keyword>